<comment type="similarity">
    <text evidence="1">Belongs to the short-chain dehydrogenases/reductases (SDR) family.</text>
</comment>
<evidence type="ECO:0000313" key="2">
    <source>
        <dbReference type="EMBL" id="CBI09236.1"/>
    </source>
</evidence>
<evidence type="ECO:0008006" key="3">
    <source>
        <dbReference type="Google" id="ProtNLM"/>
    </source>
</evidence>
<dbReference type="InterPro" id="IPR036291">
    <property type="entry name" value="NAD(P)-bd_dom_sf"/>
</dbReference>
<dbReference type="FunFam" id="3.40.50.720:FF:000084">
    <property type="entry name" value="Short-chain dehydrogenase reductase"/>
    <property type="match status" value="1"/>
</dbReference>
<accession>E6QPR5</accession>
<comment type="caution">
    <text evidence="2">The sequence shown here is derived from an EMBL/GenBank/DDBJ whole genome shotgun (WGS) entry which is preliminary data.</text>
</comment>
<name>E6QPR5_9ZZZZ</name>
<evidence type="ECO:0000256" key="1">
    <source>
        <dbReference type="ARBA" id="ARBA00006484"/>
    </source>
</evidence>
<dbReference type="AlphaFoldDB" id="E6QPR5"/>
<dbReference type="GO" id="GO:0016616">
    <property type="term" value="F:oxidoreductase activity, acting on the CH-OH group of donors, NAD or NADP as acceptor"/>
    <property type="evidence" value="ECO:0007669"/>
    <property type="project" value="TreeGrafter"/>
</dbReference>
<dbReference type="PRINTS" id="PR00080">
    <property type="entry name" value="SDRFAMILY"/>
</dbReference>
<gene>
    <name evidence="2" type="ORF">CARN7_2902</name>
</gene>
<sequence length="237" mass="25597">MRSLNIMIVAITGTRKGIGRHLAEYFLEAGDIVIGCSRGPSELEHSNYKHCSLDVGSEDAVKSFFRDIRIEYGHLDVLINNAGVASMNHFLLTPEASITQIFQTNFVGTFLCSREAAKLMKKGGTGRIINFSTIAVPLRLAGSAAYAASKSAVISLTEIASKELSPFGITVNAIGPTPVRTSMLRTLSKETVDAVVSQQTIKRLGDMDDIINVVSFFISPKSSFITGQTIYLGGVFQ</sequence>
<organism evidence="2">
    <name type="scientific">mine drainage metagenome</name>
    <dbReference type="NCBI Taxonomy" id="410659"/>
    <lineage>
        <taxon>unclassified sequences</taxon>
        <taxon>metagenomes</taxon>
        <taxon>ecological metagenomes</taxon>
    </lineage>
</organism>
<dbReference type="CDD" id="cd05233">
    <property type="entry name" value="SDR_c"/>
    <property type="match status" value="1"/>
</dbReference>
<reference evidence="2" key="1">
    <citation type="submission" date="2009-10" db="EMBL/GenBank/DDBJ databases">
        <title>Diversity of trophic interactions inside an arsenic-rich microbial ecosystem.</title>
        <authorList>
            <person name="Bertin P.N."/>
            <person name="Heinrich-Salmeron A."/>
            <person name="Pelletier E."/>
            <person name="Goulhen-Chollet F."/>
            <person name="Arsene-Ploetze F."/>
            <person name="Gallien S."/>
            <person name="Calteau A."/>
            <person name="Vallenet D."/>
            <person name="Casiot C."/>
            <person name="Chane-Woon-Ming B."/>
            <person name="Giloteaux L."/>
            <person name="Barakat M."/>
            <person name="Bonnefoy V."/>
            <person name="Bruneel O."/>
            <person name="Chandler M."/>
            <person name="Cleiss J."/>
            <person name="Duran R."/>
            <person name="Elbaz-Poulichet F."/>
            <person name="Fonknechten N."/>
            <person name="Lauga B."/>
            <person name="Mornico D."/>
            <person name="Ortet P."/>
            <person name="Schaeffer C."/>
            <person name="Siguier P."/>
            <person name="Alexander Thil Smith A."/>
            <person name="Van Dorsselaer A."/>
            <person name="Weissenbach J."/>
            <person name="Medigue C."/>
            <person name="Le Paslier D."/>
        </authorList>
    </citation>
    <scope>NUCLEOTIDE SEQUENCE</scope>
</reference>
<dbReference type="Gene3D" id="3.40.50.720">
    <property type="entry name" value="NAD(P)-binding Rossmann-like Domain"/>
    <property type="match status" value="1"/>
</dbReference>
<dbReference type="SUPFAM" id="SSF51735">
    <property type="entry name" value="NAD(P)-binding Rossmann-fold domains"/>
    <property type="match status" value="1"/>
</dbReference>
<dbReference type="EMBL" id="CABR01000016">
    <property type="protein sequence ID" value="CBI09236.1"/>
    <property type="molecule type" value="Genomic_DNA"/>
</dbReference>
<dbReference type="PRINTS" id="PR00081">
    <property type="entry name" value="GDHRDH"/>
</dbReference>
<dbReference type="PANTHER" id="PTHR42760">
    <property type="entry name" value="SHORT-CHAIN DEHYDROGENASES/REDUCTASES FAMILY MEMBER"/>
    <property type="match status" value="1"/>
</dbReference>
<protein>
    <recommendedName>
        <fullName evidence="3">3-oxoacyl-[acyl-carrier-protein] reductase</fullName>
    </recommendedName>
</protein>
<dbReference type="InterPro" id="IPR002347">
    <property type="entry name" value="SDR_fam"/>
</dbReference>
<dbReference type="Pfam" id="PF13561">
    <property type="entry name" value="adh_short_C2"/>
    <property type="match status" value="1"/>
</dbReference>
<proteinExistence type="inferred from homology"/>